<dbReference type="GO" id="GO:0042391">
    <property type="term" value="P:regulation of membrane potential"/>
    <property type="evidence" value="ECO:0007669"/>
    <property type="project" value="TreeGrafter"/>
</dbReference>
<dbReference type="InterPro" id="IPR000595">
    <property type="entry name" value="cNMP-bd_dom"/>
</dbReference>
<feature type="region of interest" description="Disordered" evidence="14">
    <location>
        <begin position="173"/>
        <end position="213"/>
    </location>
</feature>
<evidence type="ECO:0000256" key="13">
    <source>
        <dbReference type="ARBA" id="ARBA00034430"/>
    </source>
</evidence>
<evidence type="ECO:0000256" key="5">
    <source>
        <dbReference type="ARBA" id="ARBA00022692"/>
    </source>
</evidence>
<evidence type="ECO:0000256" key="6">
    <source>
        <dbReference type="ARBA" id="ARBA00022826"/>
    </source>
</evidence>
<dbReference type="InterPro" id="IPR050818">
    <property type="entry name" value="KCNH_animal-type"/>
</dbReference>
<feature type="region of interest" description="Disordered" evidence="14">
    <location>
        <begin position="1049"/>
        <end position="1079"/>
    </location>
</feature>
<keyword evidence="2" id="KW-0813">Transport</keyword>
<feature type="transmembrane region" description="Helical" evidence="15">
    <location>
        <begin position="534"/>
        <end position="558"/>
    </location>
</feature>
<dbReference type="CDD" id="cd00130">
    <property type="entry name" value="PAS"/>
    <property type="match status" value="1"/>
</dbReference>
<dbReference type="PRINTS" id="PR01463">
    <property type="entry name" value="EAGCHANLFMLY"/>
</dbReference>
<dbReference type="InterPro" id="IPR003938">
    <property type="entry name" value="K_chnl_volt-dep_EAG/ELK/ERG"/>
</dbReference>
<gene>
    <name evidence="17" type="primary">KCNH7</name>
    <name evidence="17" type="synonym">LOC108919960</name>
</gene>
<dbReference type="FunFam" id="1.10.287.70:FF:000020">
    <property type="entry name" value="Potassium channel, voltage-gated eag-related subfamily H, member 7"/>
    <property type="match status" value="1"/>
</dbReference>
<protein>
    <submittedName>
        <fullName evidence="17">Potassium voltage-gated channel subfamily H member 7</fullName>
    </submittedName>
</protein>
<keyword evidence="7" id="KW-0851">Voltage-gated channel</keyword>
<dbReference type="InterPro" id="IPR035965">
    <property type="entry name" value="PAS-like_dom_sf"/>
</dbReference>
<dbReference type="CDD" id="cd00038">
    <property type="entry name" value="CAP_ED"/>
    <property type="match status" value="1"/>
</dbReference>
<dbReference type="Gene3D" id="3.30.450.20">
    <property type="entry name" value="PAS domain"/>
    <property type="match status" value="1"/>
</dbReference>
<dbReference type="FunFam" id="2.60.120.10:FF:000011">
    <property type="entry name" value="Potassium channel, voltage-gated eag-related subfamily H, member 7"/>
    <property type="match status" value="1"/>
</dbReference>
<evidence type="ECO:0000256" key="12">
    <source>
        <dbReference type="ARBA" id="ARBA00023303"/>
    </source>
</evidence>
<dbReference type="GO" id="GO:0034702">
    <property type="term" value="C:monoatomic ion channel complex"/>
    <property type="evidence" value="ECO:0007669"/>
    <property type="project" value="UniProtKB-KW"/>
</dbReference>
<proteinExistence type="predicted"/>
<dbReference type="NCBIfam" id="TIGR00229">
    <property type="entry name" value="sensory_box"/>
    <property type="match status" value="1"/>
</dbReference>
<keyword evidence="11 15" id="KW-0472">Membrane</keyword>
<dbReference type="Gene3D" id="2.60.120.10">
    <property type="entry name" value="Jelly Rolls"/>
    <property type="match status" value="1"/>
</dbReference>
<dbReference type="Pfam" id="PF00520">
    <property type="entry name" value="Ion_trans"/>
    <property type="match status" value="1"/>
</dbReference>
<evidence type="ECO:0000256" key="11">
    <source>
        <dbReference type="ARBA" id="ARBA00023136"/>
    </source>
</evidence>
<dbReference type="Proteomes" id="UP000694397">
    <property type="component" value="Chromosome 14"/>
</dbReference>
<reference evidence="17" key="2">
    <citation type="submission" date="2025-08" db="UniProtKB">
        <authorList>
            <consortium name="Ensembl"/>
        </authorList>
    </citation>
    <scope>IDENTIFICATION</scope>
</reference>
<evidence type="ECO:0000256" key="9">
    <source>
        <dbReference type="ARBA" id="ARBA00022989"/>
    </source>
</evidence>
<dbReference type="Pfam" id="PF00027">
    <property type="entry name" value="cNMP_binding"/>
    <property type="match status" value="1"/>
</dbReference>
<dbReference type="Gene3D" id="1.10.287.70">
    <property type="match status" value="1"/>
</dbReference>
<feature type="transmembrane region" description="Helical" evidence="15">
    <location>
        <begin position="397"/>
        <end position="418"/>
    </location>
</feature>
<dbReference type="PRINTS" id="PR01470">
    <property type="entry name" value="ERGCHANNEL"/>
</dbReference>
<dbReference type="SUPFAM" id="SSF51206">
    <property type="entry name" value="cAMP-binding domain-like"/>
    <property type="match status" value="1"/>
</dbReference>
<dbReference type="SUPFAM" id="SSF81324">
    <property type="entry name" value="Voltage-gated potassium channels"/>
    <property type="match status" value="1"/>
</dbReference>
<dbReference type="PANTHER" id="PTHR10217:SF466">
    <property type="entry name" value="POTASSIUM VOLTAGE-GATED CHANNEL SUBFAMILY H MEMBER 7"/>
    <property type="match status" value="1"/>
</dbReference>
<dbReference type="SMART" id="SM00100">
    <property type="entry name" value="cNMP"/>
    <property type="match status" value="1"/>
</dbReference>
<keyword evidence="18" id="KW-1185">Reference proteome</keyword>
<evidence type="ECO:0000256" key="8">
    <source>
        <dbReference type="ARBA" id="ARBA00022958"/>
    </source>
</evidence>
<dbReference type="GO" id="GO:0005886">
    <property type="term" value="C:plasma membrane"/>
    <property type="evidence" value="ECO:0007669"/>
    <property type="project" value="UniProtKB-SubCell"/>
</dbReference>
<name>A0A8C9RIV8_SCLFO</name>
<evidence type="ECO:0000256" key="7">
    <source>
        <dbReference type="ARBA" id="ARBA00022882"/>
    </source>
</evidence>
<keyword evidence="12" id="KW-0407">Ion channel</keyword>
<evidence type="ECO:0000313" key="18">
    <source>
        <dbReference type="Proteomes" id="UP000694397"/>
    </source>
</evidence>
<keyword evidence="10" id="KW-0406">Ion transport</keyword>
<dbReference type="FunFam" id="3.30.450.20:FF:000001">
    <property type="entry name" value="Potassium voltage-gated channel subfamily H member 7"/>
    <property type="match status" value="1"/>
</dbReference>
<dbReference type="Gene3D" id="1.10.1200.260">
    <property type="match status" value="1"/>
</dbReference>
<keyword evidence="8" id="KW-0630">Potassium</keyword>
<accession>A0A8C9RIV8</accession>
<dbReference type="InterPro" id="IPR018490">
    <property type="entry name" value="cNMP-bd_dom_sf"/>
</dbReference>
<evidence type="ECO:0000256" key="14">
    <source>
        <dbReference type="SAM" id="MobiDB-lite"/>
    </source>
</evidence>
<feature type="transmembrane region" description="Helical" evidence="15">
    <location>
        <begin position="627"/>
        <end position="651"/>
    </location>
</feature>
<dbReference type="Pfam" id="PF13426">
    <property type="entry name" value="PAS_9"/>
    <property type="match status" value="1"/>
</dbReference>
<dbReference type="InterPro" id="IPR005821">
    <property type="entry name" value="Ion_trans_dom"/>
</dbReference>
<feature type="domain" description="Cyclic nucleotide-binding" evidence="16">
    <location>
        <begin position="730"/>
        <end position="830"/>
    </location>
</feature>
<dbReference type="FunFam" id="1.10.1200.260:FF:000001">
    <property type="entry name" value="Potassium voltage-gated channel subfamily H member 7"/>
    <property type="match status" value="1"/>
</dbReference>
<feature type="compositionally biased region" description="Basic and acidic residues" evidence="14">
    <location>
        <begin position="197"/>
        <end position="206"/>
    </location>
</feature>
<evidence type="ECO:0000256" key="2">
    <source>
        <dbReference type="ARBA" id="ARBA00022448"/>
    </source>
</evidence>
<reference evidence="17 18" key="1">
    <citation type="submission" date="2019-04" db="EMBL/GenBank/DDBJ databases">
        <authorList>
            <consortium name="Wellcome Sanger Institute Data Sharing"/>
        </authorList>
    </citation>
    <scope>NUCLEOTIDE SEQUENCE [LARGE SCALE GENOMIC DNA]</scope>
</reference>
<dbReference type="GO" id="GO:0005242">
    <property type="term" value="F:inward rectifier potassium channel activity"/>
    <property type="evidence" value="ECO:0007669"/>
    <property type="project" value="TreeGrafter"/>
</dbReference>
<dbReference type="PROSITE" id="PS50042">
    <property type="entry name" value="CNMP_BINDING_3"/>
    <property type="match status" value="1"/>
</dbReference>
<dbReference type="AlphaFoldDB" id="A0A8C9RIV8"/>
<dbReference type="SUPFAM" id="SSF55785">
    <property type="entry name" value="PYP-like sensor domain (PAS domain)"/>
    <property type="match status" value="1"/>
</dbReference>
<evidence type="ECO:0000256" key="4">
    <source>
        <dbReference type="ARBA" id="ARBA00022538"/>
    </source>
</evidence>
<comment type="catalytic activity">
    <reaction evidence="13">
        <text>K(+)(in) = K(+)(out)</text>
        <dbReference type="Rhea" id="RHEA:29463"/>
        <dbReference type="ChEBI" id="CHEBI:29103"/>
    </reaction>
</comment>
<keyword evidence="3" id="KW-1003">Cell membrane</keyword>
<keyword evidence="6" id="KW-0631">Potassium channel</keyword>
<evidence type="ECO:0000313" key="17">
    <source>
        <dbReference type="Ensembl" id="ENSSFOP00015017610.2"/>
    </source>
</evidence>
<comment type="subcellular location">
    <subcellularLocation>
        <location evidence="1">Cell membrane</location>
        <topology evidence="1">Multi-pass membrane protein</topology>
    </subcellularLocation>
</comment>
<keyword evidence="4" id="KW-0633">Potassium transport</keyword>
<feature type="region of interest" description="Disordered" evidence="14">
    <location>
        <begin position="224"/>
        <end position="243"/>
    </location>
</feature>
<organism evidence="17 18">
    <name type="scientific">Scleropages formosus</name>
    <name type="common">Asian bonytongue</name>
    <name type="synonym">Osteoglossum formosum</name>
    <dbReference type="NCBI Taxonomy" id="113540"/>
    <lineage>
        <taxon>Eukaryota</taxon>
        <taxon>Metazoa</taxon>
        <taxon>Chordata</taxon>
        <taxon>Craniata</taxon>
        <taxon>Vertebrata</taxon>
        <taxon>Euteleostomi</taxon>
        <taxon>Actinopterygii</taxon>
        <taxon>Neopterygii</taxon>
        <taxon>Teleostei</taxon>
        <taxon>Osteoglossocephala</taxon>
        <taxon>Osteoglossomorpha</taxon>
        <taxon>Osteoglossiformes</taxon>
        <taxon>Osteoglossidae</taxon>
        <taxon>Scleropages</taxon>
    </lineage>
</organism>
<keyword evidence="5 15" id="KW-0812">Transmembrane</keyword>
<dbReference type="InterPro" id="IPR014710">
    <property type="entry name" value="RmlC-like_jellyroll"/>
</dbReference>
<dbReference type="InterPro" id="IPR000014">
    <property type="entry name" value="PAS"/>
</dbReference>
<evidence type="ECO:0000259" key="16">
    <source>
        <dbReference type="PROSITE" id="PS50042"/>
    </source>
</evidence>
<dbReference type="InterPro" id="IPR003967">
    <property type="entry name" value="K_chnl_volt-dep_ERG"/>
</dbReference>
<evidence type="ECO:0000256" key="15">
    <source>
        <dbReference type="SAM" id="Phobius"/>
    </source>
</evidence>
<evidence type="ECO:0000256" key="1">
    <source>
        <dbReference type="ARBA" id="ARBA00004651"/>
    </source>
</evidence>
<dbReference type="GeneTree" id="ENSGT00940000155518"/>
<dbReference type="Ensembl" id="ENSSFOT00015017811.2">
    <property type="protein sequence ID" value="ENSSFOP00015017610.2"/>
    <property type="gene ID" value="ENSSFOG00015011307.2"/>
</dbReference>
<evidence type="ECO:0000256" key="10">
    <source>
        <dbReference type="ARBA" id="ARBA00023065"/>
    </source>
</evidence>
<evidence type="ECO:0000256" key="3">
    <source>
        <dbReference type="ARBA" id="ARBA00022475"/>
    </source>
</evidence>
<dbReference type="PANTHER" id="PTHR10217">
    <property type="entry name" value="VOLTAGE AND LIGAND GATED POTASSIUM CHANNEL"/>
    <property type="match status" value="1"/>
</dbReference>
<reference evidence="17" key="3">
    <citation type="submission" date="2025-09" db="UniProtKB">
        <authorList>
            <consortium name="Ensembl"/>
        </authorList>
    </citation>
    <scope>IDENTIFICATION</scope>
</reference>
<keyword evidence="9 15" id="KW-1133">Transmembrane helix</keyword>
<sequence length="1079" mass="121692">MPVRRGHVAPQNTFLGIIIRKFEGQNKKFIIANARAQNCAIIYCNDGFCEMTGFSRPDVMQKPCTCDFLHGQLTKRHAIAQVAQALLGSEERKVEITYHRKDGSDFLCNTHIIPVKNEEGVVMMFILNFDYVLQEGSSDSLEMLNHSSPSRSDHRKSRFFRFRLPVLSLLGASKQSLPQEDPDTVTIDSPKASDGADAPKELKSTTKESCCPGEVDDTRALIAHGTVPGPLDHSSPKWQWDRLYPEQPPSSTCLAHVTSRESICSMRRASSVQDIEGFSSNAKNTFRDRHASEGMKSSLLGSTSDSNLNKYSTINKIPLITLNFSEANNEKKAVSPPSSEKTIIAPKVKDRTHNVTEKVTQVLSLGADVLPEYKLQTPRIDKFTILHYSPFKAVWDWLILLLVIYTAIFTPYSAAFLLNDREEQKRRECGYSCSPLNVVDLIVDIMFIIDILINFRTTYVNANEEVVSHPGKIAIHYFKGWFLIDMVAAIPFDLLIFGSGSDETTTLIGLLKTARLLRLVRVARKLDRYSEYGAAVLMLLMCIFALIAHWLACIWYAIGNVEKPYLEHKIGWLDNLGVSIGKRYNYSDPNSGPSIKDKYVTALYFTFSSLTSVGFGNVSPNTNSEKVFSICVMLIGSLMYASIFGNVSAIIQRLYSGTARYHLQMLRVKEFIRFHQIPNPLRQRLEEYFQHAWTYTNGIDMNMVLKGFPECLQADICLHLNRSLLQNCKAFRGATKGCLRALAMRFKTTHAPPGDTLVHCGDVLTALYFLSRGSIEILKDDIVVAILGKNDIFGEMIHLYAKPGKSNADVRALCYCDLHTIQREDLLEVLDMYPEFADHFLTNLELTFNLRDETAKVPYPYFRLSAVHHFHIRRDRKVSGGAVLYEYVQHFRESTFLFLFVMMTVCLYRLPPLLADLRGEQGALQKPREQLGESAQLPDMQGIIDADSEITYAEVEHRLDLLQEHLNRLESQMTSDIQSILQLLQRQSASGPPAYSTVTAIPEYQRPAVMVQPVSAITLLERAVALDHRNTQNQMCPLEQQRSKSLQLPVRQPPLSDPSLSTGILALHRPVSDPGLPRK</sequence>